<dbReference type="Proteomes" id="UP000499080">
    <property type="component" value="Unassembled WGS sequence"/>
</dbReference>
<name>A0A4Y2UGQ1_ARAVE</name>
<sequence length="97" mass="11226">MVRFFLAICHSGTKNTAFCWTIKTFNRFVFGKDPHTMNRNAQSISIKSFTNGHSDFCVRTGDRSRVNRCTYRFTDRYLPTASFTAVRQLIGITDKVF</sequence>
<evidence type="ECO:0000313" key="2">
    <source>
        <dbReference type="Proteomes" id="UP000499080"/>
    </source>
</evidence>
<dbReference type="AlphaFoldDB" id="A0A4Y2UGQ1"/>
<reference evidence="1 2" key="1">
    <citation type="journal article" date="2019" name="Sci. Rep.">
        <title>Orb-weaving spider Araneus ventricosus genome elucidates the spidroin gene catalogue.</title>
        <authorList>
            <person name="Kono N."/>
            <person name="Nakamura H."/>
            <person name="Ohtoshi R."/>
            <person name="Moran D.A.P."/>
            <person name="Shinohara A."/>
            <person name="Yoshida Y."/>
            <person name="Fujiwara M."/>
            <person name="Mori M."/>
            <person name="Tomita M."/>
            <person name="Arakawa K."/>
        </authorList>
    </citation>
    <scope>NUCLEOTIDE SEQUENCE [LARGE SCALE GENOMIC DNA]</scope>
</reference>
<evidence type="ECO:0000313" key="1">
    <source>
        <dbReference type="EMBL" id="GBO12285.1"/>
    </source>
</evidence>
<accession>A0A4Y2UGQ1</accession>
<keyword evidence="2" id="KW-1185">Reference proteome</keyword>
<dbReference type="EMBL" id="BGPR01036872">
    <property type="protein sequence ID" value="GBO12285.1"/>
    <property type="molecule type" value="Genomic_DNA"/>
</dbReference>
<comment type="caution">
    <text evidence="1">The sequence shown here is derived from an EMBL/GenBank/DDBJ whole genome shotgun (WGS) entry which is preliminary data.</text>
</comment>
<proteinExistence type="predicted"/>
<organism evidence="1 2">
    <name type="scientific">Araneus ventricosus</name>
    <name type="common">Orbweaver spider</name>
    <name type="synonym">Epeira ventricosa</name>
    <dbReference type="NCBI Taxonomy" id="182803"/>
    <lineage>
        <taxon>Eukaryota</taxon>
        <taxon>Metazoa</taxon>
        <taxon>Ecdysozoa</taxon>
        <taxon>Arthropoda</taxon>
        <taxon>Chelicerata</taxon>
        <taxon>Arachnida</taxon>
        <taxon>Araneae</taxon>
        <taxon>Araneomorphae</taxon>
        <taxon>Entelegynae</taxon>
        <taxon>Araneoidea</taxon>
        <taxon>Araneidae</taxon>
        <taxon>Araneus</taxon>
    </lineage>
</organism>
<protein>
    <submittedName>
        <fullName evidence="1">Uncharacterized protein</fullName>
    </submittedName>
</protein>
<gene>
    <name evidence="1" type="ORF">AVEN_95700_1</name>
</gene>